<sequence>MEILDVLTEIMPDLPTVRVEPFTGDGPFGPTYGPAADVQCFRDDKRRLVRASDKSEVISETTLYMRTTETCPAGSRVTLDAGTPAERISTAITSAQRSGAGAPTPDHLEVTLT</sequence>
<evidence type="ECO:0000313" key="2">
    <source>
        <dbReference type="EMBL" id="MFD0852355.1"/>
    </source>
</evidence>
<accession>A0ABW3CCU5</accession>
<evidence type="ECO:0000313" key="3">
    <source>
        <dbReference type="Proteomes" id="UP001597083"/>
    </source>
</evidence>
<reference evidence="3" key="1">
    <citation type="journal article" date="2019" name="Int. J. Syst. Evol. Microbiol.">
        <title>The Global Catalogue of Microorganisms (GCM) 10K type strain sequencing project: providing services to taxonomists for standard genome sequencing and annotation.</title>
        <authorList>
            <consortium name="The Broad Institute Genomics Platform"/>
            <consortium name="The Broad Institute Genome Sequencing Center for Infectious Disease"/>
            <person name="Wu L."/>
            <person name="Ma J."/>
        </authorList>
    </citation>
    <scope>NUCLEOTIDE SEQUENCE [LARGE SCALE GENOMIC DNA]</scope>
    <source>
        <strain evidence="3">JCM 31696</strain>
    </source>
</reference>
<keyword evidence="3" id="KW-1185">Reference proteome</keyword>
<proteinExistence type="predicted"/>
<evidence type="ECO:0000256" key="1">
    <source>
        <dbReference type="SAM" id="MobiDB-lite"/>
    </source>
</evidence>
<gene>
    <name evidence="2" type="ORF">ACFQ07_08980</name>
</gene>
<organism evidence="2 3">
    <name type="scientific">Actinomadura adrarensis</name>
    <dbReference type="NCBI Taxonomy" id="1819600"/>
    <lineage>
        <taxon>Bacteria</taxon>
        <taxon>Bacillati</taxon>
        <taxon>Actinomycetota</taxon>
        <taxon>Actinomycetes</taxon>
        <taxon>Streptosporangiales</taxon>
        <taxon>Thermomonosporaceae</taxon>
        <taxon>Actinomadura</taxon>
    </lineage>
</organism>
<name>A0ABW3CCU5_9ACTN</name>
<feature type="region of interest" description="Disordered" evidence="1">
    <location>
        <begin position="94"/>
        <end position="113"/>
    </location>
</feature>
<protein>
    <submittedName>
        <fullName evidence="2">Uncharacterized protein</fullName>
    </submittedName>
</protein>
<comment type="caution">
    <text evidence="2">The sequence shown here is derived from an EMBL/GenBank/DDBJ whole genome shotgun (WGS) entry which is preliminary data.</text>
</comment>
<dbReference type="Proteomes" id="UP001597083">
    <property type="component" value="Unassembled WGS sequence"/>
</dbReference>
<dbReference type="EMBL" id="JBHTIR010001279">
    <property type="protein sequence ID" value="MFD0852355.1"/>
    <property type="molecule type" value="Genomic_DNA"/>
</dbReference>